<dbReference type="AlphaFoldDB" id="A0A7J5TSH7"/>
<dbReference type="PANTHER" id="PTHR36220:SF1">
    <property type="entry name" value="GAMMA TUBULIN COMPLEX COMPONENT C-TERMINAL DOMAIN-CONTAINING PROTEIN"/>
    <property type="match status" value="1"/>
</dbReference>
<dbReference type="Pfam" id="PF14312">
    <property type="entry name" value="FG-GAP_2"/>
    <property type="match status" value="6"/>
</dbReference>
<evidence type="ECO:0000256" key="2">
    <source>
        <dbReference type="ARBA" id="ARBA00022737"/>
    </source>
</evidence>
<proteinExistence type="predicted"/>
<organism evidence="5 6">
    <name type="scientific">Rudanella paleaurantiibacter</name>
    <dbReference type="NCBI Taxonomy" id="2614655"/>
    <lineage>
        <taxon>Bacteria</taxon>
        <taxon>Pseudomonadati</taxon>
        <taxon>Bacteroidota</taxon>
        <taxon>Cytophagia</taxon>
        <taxon>Cytophagales</taxon>
        <taxon>Cytophagaceae</taxon>
        <taxon>Rudanella</taxon>
    </lineage>
</organism>
<keyword evidence="2" id="KW-0677">Repeat</keyword>
<gene>
    <name evidence="5" type="ORF">F5984_25845</name>
</gene>
<evidence type="ECO:0008006" key="7">
    <source>
        <dbReference type="Google" id="ProtNLM"/>
    </source>
</evidence>
<reference evidence="5 6" key="1">
    <citation type="submission" date="2019-10" db="EMBL/GenBank/DDBJ databases">
        <title>Rudanella paleaurantiibacter sp. nov., isolated from sludge.</title>
        <authorList>
            <person name="Xu S.Q."/>
        </authorList>
    </citation>
    <scope>NUCLEOTIDE SEQUENCE [LARGE SCALE GENOMIC DNA]</scope>
    <source>
        <strain evidence="5 6">HX-22-17</strain>
    </source>
</reference>
<feature type="chain" id="PRO_5029774479" description="Integrin" evidence="4">
    <location>
        <begin position="22"/>
        <end position="465"/>
    </location>
</feature>
<dbReference type="InterPro" id="IPR013519">
    <property type="entry name" value="Int_alpha_beta-p"/>
</dbReference>
<dbReference type="PANTHER" id="PTHR36220">
    <property type="entry name" value="UNNAMED PRODUCT"/>
    <property type="match status" value="1"/>
</dbReference>
<dbReference type="SUPFAM" id="SSF69318">
    <property type="entry name" value="Integrin alpha N-terminal domain"/>
    <property type="match status" value="1"/>
</dbReference>
<comment type="caution">
    <text evidence="5">The sequence shown here is derived from an EMBL/GenBank/DDBJ whole genome shotgun (WGS) entry which is preliminary data.</text>
</comment>
<dbReference type="InterPro" id="IPR028994">
    <property type="entry name" value="Integrin_alpha_N"/>
</dbReference>
<dbReference type="EMBL" id="WELI01000021">
    <property type="protein sequence ID" value="KAB7725596.1"/>
    <property type="molecule type" value="Genomic_DNA"/>
</dbReference>
<dbReference type="InterPro" id="IPR013517">
    <property type="entry name" value="FG-GAP"/>
</dbReference>
<name>A0A7J5TSH7_9BACT</name>
<sequence>MKHFFTLLSFLLLGLTFTTRAQIGMGGQPHPSAVLDLKSPANNQAFYPPRLTTAQRLAIVNPQVGAFVFDLDKGTFFYHDGQNWVPLAPTSLSRLPPIERTASDGMEYDAFGTSVAISGDYAIVGVPNDAIGSNAAQGSAYIFVRSGNGWTEQAKLTANDGTSGDQFGSSVAIAGDYAIVGAPNDAIGSNNGQGSAYIFMRSGDSWIQQAKLTANDGAATDNFGCSVSISGSYALVGARGDDVGSNVDQGSAYVFMRSITNWNQQAKLTAGDGAANDGFGGSVAISNAYMLAGAIDGGGPAGPNQGAAYVFFRSGSTYVQQAKLVANDATGTASDGFGISVATTGDYAIVGSYFNNPGNVYQAGAAYVFARSGSSWAQQAKLTSNQPAVGDFLGSSVALSGNYALVGAHGTNIFQGSATLFVRSGTLWSRVKTVTDFSLSGTVNGKSVALSNGTFIIGGPGFKFS</sequence>
<evidence type="ECO:0000256" key="4">
    <source>
        <dbReference type="SAM" id="SignalP"/>
    </source>
</evidence>
<dbReference type="RefSeq" id="WP_152127213.1">
    <property type="nucleotide sequence ID" value="NZ_WELI01000021.1"/>
</dbReference>
<keyword evidence="6" id="KW-1185">Reference proteome</keyword>
<evidence type="ECO:0000256" key="3">
    <source>
        <dbReference type="ARBA" id="ARBA00023180"/>
    </source>
</evidence>
<accession>A0A7J5TSH7</accession>
<dbReference type="SMART" id="SM00191">
    <property type="entry name" value="Int_alpha"/>
    <property type="match status" value="4"/>
</dbReference>
<keyword evidence="1 4" id="KW-0732">Signal</keyword>
<evidence type="ECO:0000256" key="1">
    <source>
        <dbReference type="ARBA" id="ARBA00022729"/>
    </source>
</evidence>
<protein>
    <recommendedName>
        <fullName evidence="7">Integrin</fullName>
    </recommendedName>
</protein>
<feature type="signal peptide" evidence="4">
    <location>
        <begin position="1"/>
        <end position="21"/>
    </location>
</feature>
<dbReference type="Gene3D" id="2.130.10.130">
    <property type="entry name" value="Integrin alpha, N-terminal"/>
    <property type="match status" value="3"/>
</dbReference>
<dbReference type="Proteomes" id="UP000488299">
    <property type="component" value="Unassembled WGS sequence"/>
</dbReference>
<evidence type="ECO:0000313" key="5">
    <source>
        <dbReference type="EMBL" id="KAB7725596.1"/>
    </source>
</evidence>
<keyword evidence="3" id="KW-0325">Glycoprotein</keyword>
<evidence type="ECO:0000313" key="6">
    <source>
        <dbReference type="Proteomes" id="UP000488299"/>
    </source>
</evidence>